<feature type="compositionally biased region" description="Low complexity" evidence="2">
    <location>
        <begin position="48"/>
        <end position="72"/>
    </location>
</feature>
<sequence length="157" mass="17579">MLHSMQSGRRAFGSAPVQPLQQQLQRNLQQQQELQQLQQQLQHLHLQQQQLQQPLHQQQQHPPQHAQQAFLPAHPPPQMAPGAPSRQMAPSAPPRDPVPQDLATLGSVGHWDGTCSPCAFNHKGGCASGRLCQFCHLCGPGEKRRRKKERRGPQFGE</sequence>
<dbReference type="EMBL" id="HBGW01056018">
    <property type="protein sequence ID" value="CAD9594174.1"/>
    <property type="molecule type" value="Transcribed_RNA"/>
</dbReference>
<gene>
    <name evidence="3" type="ORF">BRAN1462_LOCUS35571</name>
</gene>
<feature type="coiled-coil region" evidence="1">
    <location>
        <begin position="20"/>
        <end position="47"/>
    </location>
</feature>
<dbReference type="AlphaFoldDB" id="A0A7S2L2R0"/>
<evidence type="ECO:0000313" key="3">
    <source>
        <dbReference type="EMBL" id="CAD9594174.1"/>
    </source>
</evidence>
<evidence type="ECO:0000256" key="1">
    <source>
        <dbReference type="SAM" id="Coils"/>
    </source>
</evidence>
<feature type="region of interest" description="Disordered" evidence="2">
    <location>
        <begin position="48"/>
        <end position="105"/>
    </location>
</feature>
<protein>
    <recommendedName>
        <fullName evidence="4">C3H1-type domain-containing protein</fullName>
    </recommendedName>
</protein>
<name>A0A7S2L2R0_9DINO</name>
<accession>A0A7S2L2R0</accession>
<keyword evidence="1" id="KW-0175">Coiled coil</keyword>
<reference evidence="3" key="1">
    <citation type="submission" date="2021-01" db="EMBL/GenBank/DDBJ databases">
        <authorList>
            <person name="Corre E."/>
            <person name="Pelletier E."/>
            <person name="Niang G."/>
            <person name="Scheremetjew M."/>
            <person name="Finn R."/>
            <person name="Kale V."/>
            <person name="Holt S."/>
            <person name="Cochrane G."/>
            <person name="Meng A."/>
            <person name="Brown T."/>
            <person name="Cohen L."/>
        </authorList>
    </citation>
    <scope>NUCLEOTIDE SEQUENCE</scope>
    <source>
        <strain evidence="3">RCC3387</strain>
    </source>
</reference>
<proteinExistence type="predicted"/>
<organism evidence="3">
    <name type="scientific">Zooxanthella nutricula</name>
    <dbReference type="NCBI Taxonomy" id="1333877"/>
    <lineage>
        <taxon>Eukaryota</taxon>
        <taxon>Sar</taxon>
        <taxon>Alveolata</taxon>
        <taxon>Dinophyceae</taxon>
        <taxon>Peridiniales</taxon>
        <taxon>Peridiniales incertae sedis</taxon>
        <taxon>Zooxanthella</taxon>
    </lineage>
</organism>
<evidence type="ECO:0000256" key="2">
    <source>
        <dbReference type="SAM" id="MobiDB-lite"/>
    </source>
</evidence>
<evidence type="ECO:0008006" key="4">
    <source>
        <dbReference type="Google" id="ProtNLM"/>
    </source>
</evidence>